<accession>A0AAD6WY22</accession>
<evidence type="ECO:0000256" key="1">
    <source>
        <dbReference type="SAM" id="MobiDB-lite"/>
    </source>
</evidence>
<keyword evidence="3" id="KW-1185">Reference proteome</keyword>
<protein>
    <submittedName>
        <fullName evidence="2">Uncharacterized protein</fullName>
    </submittedName>
</protein>
<name>A0AAD6WY22_9AGAR</name>
<feature type="region of interest" description="Disordered" evidence="1">
    <location>
        <begin position="197"/>
        <end position="225"/>
    </location>
</feature>
<dbReference type="EMBL" id="JARJCM010000101">
    <property type="protein sequence ID" value="KAJ7029497.1"/>
    <property type="molecule type" value="Genomic_DNA"/>
</dbReference>
<evidence type="ECO:0000313" key="2">
    <source>
        <dbReference type="EMBL" id="KAJ7029497.1"/>
    </source>
</evidence>
<dbReference type="Proteomes" id="UP001218188">
    <property type="component" value="Unassembled WGS sequence"/>
</dbReference>
<reference evidence="2" key="1">
    <citation type="submission" date="2023-03" db="EMBL/GenBank/DDBJ databases">
        <title>Massive genome expansion in bonnet fungi (Mycena s.s.) driven by repeated elements and novel gene families across ecological guilds.</title>
        <authorList>
            <consortium name="Lawrence Berkeley National Laboratory"/>
            <person name="Harder C.B."/>
            <person name="Miyauchi S."/>
            <person name="Viragh M."/>
            <person name="Kuo A."/>
            <person name="Thoen E."/>
            <person name="Andreopoulos B."/>
            <person name="Lu D."/>
            <person name="Skrede I."/>
            <person name="Drula E."/>
            <person name="Henrissat B."/>
            <person name="Morin E."/>
            <person name="Kohler A."/>
            <person name="Barry K."/>
            <person name="LaButti K."/>
            <person name="Morin E."/>
            <person name="Salamov A."/>
            <person name="Lipzen A."/>
            <person name="Mereny Z."/>
            <person name="Hegedus B."/>
            <person name="Baldrian P."/>
            <person name="Stursova M."/>
            <person name="Weitz H."/>
            <person name="Taylor A."/>
            <person name="Grigoriev I.V."/>
            <person name="Nagy L.G."/>
            <person name="Martin F."/>
            <person name="Kauserud H."/>
        </authorList>
    </citation>
    <scope>NUCLEOTIDE SEQUENCE</scope>
    <source>
        <strain evidence="2">CBHHK200</strain>
    </source>
</reference>
<evidence type="ECO:0000313" key="3">
    <source>
        <dbReference type="Proteomes" id="UP001218188"/>
    </source>
</evidence>
<organism evidence="2 3">
    <name type="scientific">Mycena alexandri</name>
    <dbReference type="NCBI Taxonomy" id="1745969"/>
    <lineage>
        <taxon>Eukaryota</taxon>
        <taxon>Fungi</taxon>
        <taxon>Dikarya</taxon>
        <taxon>Basidiomycota</taxon>
        <taxon>Agaricomycotina</taxon>
        <taxon>Agaricomycetes</taxon>
        <taxon>Agaricomycetidae</taxon>
        <taxon>Agaricales</taxon>
        <taxon>Marasmiineae</taxon>
        <taxon>Mycenaceae</taxon>
        <taxon>Mycena</taxon>
    </lineage>
</organism>
<proteinExistence type="predicted"/>
<comment type="caution">
    <text evidence="2">The sequence shown here is derived from an EMBL/GenBank/DDBJ whole genome shotgun (WGS) entry which is preliminary data.</text>
</comment>
<sequence length="295" mass="30921">MSPQAHTLCTDLGAGVCTSGCSVGVRTTSALEELACAALNPPLRHPPRSAGVPLHPGECAPRHPAPPALPTPTSLVSASVSAPPAYERVHLHELSAYAYTHTQESVRTATPTRTADRVRLRPHVGSRTAAGAPHTQPDPVRYAAIRSTSTSRLLTIPAPRIPWEGRSGRVGADRGGRLRRHALCRASALVSVQASHTSTARCPRPHADRADDCEHRPHSTLPSAYATTPPGIVVCPRSRLCPPTGTARTHSTSTSTSVRVRVPSLSPAHADCDSTGTACVTAHEPATPQVAAHAQ</sequence>
<feature type="compositionally biased region" description="Basic and acidic residues" evidence="1">
    <location>
        <begin position="205"/>
        <end position="217"/>
    </location>
</feature>
<gene>
    <name evidence="2" type="ORF">C8F04DRAFT_1398413</name>
</gene>
<dbReference type="AlphaFoldDB" id="A0AAD6WY22"/>